<dbReference type="AlphaFoldDB" id="A0A3S3PH36"/>
<keyword evidence="3" id="KW-1185">Reference proteome</keyword>
<name>A0A3S3PH36_9ACAR</name>
<evidence type="ECO:0000313" key="2">
    <source>
        <dbReference type="EMBL" id="RWS00885.1"/>
    </source>
</evidence>
<evidence type="ECO:0000259" key="1">
    <source>
        <dbReference type="Pfam" id="PF01466"/>
    </source>
</evidence>
<dbReference type="InterPro" id="IPR036296">
    <property type="entry name" value="SKP1-like_dim_sf"/>
</dbReference>
<comment type="caution">
    <text evidence="2">The sequence shown here is derived from an EMBL/GenBank/DDBJ whole genome shotgun (WGS) entry which is preliminary data.</text>
</comment>
<proteinExistence type="predicted"/>
<dbReference type="GO" id="GO:0006511">
    <property type="term" value="P:ubiquitin-dependent protein catabolic process"/>
    <property type="evidence" value="ECO:0007669"/>
    <property type="project" value="InterPro"/>
</dbReference>
<dbReference type="SUPFAM" id="SSF81382">
    <property type="entry name" value="Skp1 dimerisation domain-like"/>
    <property type="match status" value="1"/>
</dbReference>
<reference evidence="2 3" key="1">
    <citation type="journal article" date="2018" name="Gigascience">
        <title>Genomes of trombidid mites reveal novel predicted allergens and laterally-transferred genes associated with secondary metabolism.</title>
        <authorList>
            <person name="Dong X."/>
            <person name="Chaisiri K."/>
            <person name="Xia D."/>
            <person name="Armstrong S.D."/>
            <person name="Fang Y."/>
            <person name="Donnelly M.J."/>
            <person name="Kadowaki T."/>
            <person name="McGarry J.W."/>
            <person name="Darby A.C."/>
            <person name="Makepeace B.L."/>
        </authorList>
    </citation>
    <scope>NUCLEOTIDE SEQUENCE [LARGE SCALE GENOMIC DNA]</scope>
    <source>
        <strain evidence="2">UoL-WK</strain>
    </source>
</reference>
<gene>
    <name evidence="2" type="ORF">B4U79_18611</name>
</gene>
<accession>A0A3S3PH36</accession>
<dbReference type="InterPro" id="IPR016072">
    <property type="entry name" value="Skp1_comp_dimer"/>
</dbReference>
<dbReference type="Pfam" id="PF01466">
    <property type="entry name" value="Skp1"/>
    <property type="match status" value="1"/>
</dbReference>
<sequence>MRHHTDDTVIGTEGDEDRSQYVSIETDPWDANFLNCCKKIYSMSKGKSSEEIKHMLKEICGLTDEDLQRIADKYEWMARVD</sequence>
<dbReference type="Gene3D" id="3.30.710.10">
    <property type="entry name" value="Potassium Channel Kv1.1, Chain A"/>
    <property type="match status" value="1"/>
</dbReference>
<protein>
    <recommendedName>
        <fullName evidence="1">SKP1 component dimerisation domain-containing protein</fullName>
    </recommendedName>
</protein>
<evidence type="ECO:0000313" key="3">
    <source>
        <dbReference type="Proteomes" id="UP000285301"/>
    </source>
</evidence>
<organism evidence="2 3">
    <name type="scientific">Dinothrombium tinctorium</name>
    <dbReference type="NCBI Taxonomy" id="1965070"/>
    <lineage>
        <taxon>Eukaryota</taxon>
        <taxon>Metazoa</taxon>
        <taxon>Ecdysozoa</taxon>
        <taxon>Arthropoda</taxon>
        <taxon>Chelicerata</taxon>
        <taxon>Arachnida</taxon>
        <taxon>Acari</taxon>
        <taxon>Acariformes</taxon>
        <taxon>Trombidiformes</taxon>
        <taxon>Prostigmata</taxon>
        <taxon>Anystina</taxon>
        <taxon>Parasitengona</taxon>
        <taxon>Trombidioidea</taxon>
        <taxon>Trombidiidae</taxon>
        <taxon>Dinothrombium</taxon>
    </lineage>
</organism>
<dbReference type="Proteomes" id="UP000285301">
    <property type="component" value="Unassembled WGS sequence"/>
</dbReference>
<dbReference type="InterPro" id="IPR011333">
    <property type="entry name" value="SKP1/BTB/POZ_sf"/>
</dbReference>
<dbReference type="EMBL" id="NCKU01010286">
    <property type="protein sequence ID" value="RWS00885.1"/>
    <property type="molecule type" value="Genomic_DNA"/>
</dbReference>
<feature type="domain" description="SKP1 component dimerisation" evidence="1">
    <location>
        <begin position="36"/>
        <end position="77"/>
    </location>
</feature>